<gene>
    <name evidence="7" type="ORF">GCM10023200_22210</name>
</gene>
<name>A0ABP9AX52_9PSEU</name>
<dbReference type="PANTHER" id="PTHR44379:SF5">
    <property type="entry name" value="OXIDOREDUCTASE WITH IRON-SULFUR SUBUNIT"/>
    <property type="match status" value="1"/>
</dbReference>
<dbReference type="InterPro" id="IPR002888">
    <property type="entry name" value="2Fe-2S-bd"/>
</dbReference>
<evidence type="ECO:0000313" key="8">
    <source>
        <dbReference type="Proteomes" id="UP001500928"/>
    </source>
</evidence>
<evidence type="ECO:0000256" key="2">
    <source>
        <dbReference type="ARBA" id="ARBA00022723"/>
    </source>
</evidence>
<dbReference type="PANTHER" id="PTHR44379">
    <property type="entry name" value="OXIDOREDUCTASE WITH IRON-SULFUR SUBUNIT"/>
    <property type="match status" value="1"/>
</dbReference>
<evidence type="ECO:0000256" key="3">
    <source>
        <dbReference type="ARBA" id="ARBA00023002"/>
    </source>
</evidence>
<keyword evidence="3" id="KW-0560">Oxidoreductase</keyword>
<dbReference type="Pfam" id="PF01799">
    <property type="entry name" value="Fer2_2"/>
    <property type="match status" value="1"/>
</dbReference>
<evidence type="ECO:0000256" key="1">
    <source>
        <dbReference type="ARBA" id="ARBA00022714"/>
    </source>
</evidence>
<dbReference type="InterPro" id="IPR012675">
    <property type="entry name" value="Beta-grasp_dom_sf"/>
</dbReference>
<feature type="domain" description="2Fe-2S ferredoxin-type" evidence="6">
    <location>
        <begin position="5"/>
        <end position="81"/>
    </location>
</feature>
<evidence type="ECO:0000256" key="4">
    <source>
        <dbReference type="ARBA" id="ARBA00023004"/>
    </source>
</evidence>
<dbReference type="SUPFAM" id="SSF47741">
    <property type="entry name" value="CO dehydrogenase ISP C-domain like"/>
    <property type="match status" value="1"/>
</dbReference>
<keyword evidence="5" id="KW-0411">Iron-sulfur</keyword>
<dbReference type="InterPro" id="IPR036010">
    <property type="entry name" value="2Fe-2S_ferredoxin-like_sf"/>
</dbReference>
<proteinExistence type="predicted"/>
<dbReference type="Gene3D" id="1.10.150.120">
    <property type="entry name" value="[2Fe-2S]-binding domain"/>
    <property type="match status" value="1"/>
</dbReference>
<organism evidence="7 8">
    <name type="scientific">Actinomycetospora chlora</name>
    <dbReference type="NCBI Taxonomy" id="663608"/>
    <lineage>
        <taxon>Bacteria</taxon>
        <taxon>Bacillati</taxon>
        <taxon>Actinomycetota</taxon>
        <taxon>Actinomycetes</taxon>
        <taxon>Pseudonocardiales</taxon>
        <taxon>Pseudonocardiaceae</taxon>
        <taxon>Actinomycetospora</taxon>
    </lineage>
</organism>
<dbReference type="PROSITE" id="PS00197">
    <property type="entry name" value="2FE2S_FER_1"/>
    <property type="match status" value="1"/>
</dbReference>
<dbReference type="Gene3D" id="3.10.20.30">
    <property type="match status" value="1"/>
</dbReference>
<keyword evidence="1" id="KW-0001">2Fe-2S</keyword>
<sequence>MPDKVRIRITVNGTRHDLLTEPRTLLADLLRNDLALAGTHLGCEQGVCGACTVLVDDVATRSCLVFAAQLDGASVRTVESLAGADGTLHPIQQAFTQEHGLQCGFCTPGMLMGACELLERVPEPDREDVEEALGGNLCRCTGYQNIVRSVCTAGRLMSEQQQSEQSGVRA</sequence>
<evidence type="ECO:0000259" key="6">
    <source>
        <dbReference type="PROSITE" id="PS51085"/>
    </source>
</evidence>
<accession>A0ABP9AX52</accession>
<reference evidence="8" key="1">
    <citation type="journal article" date="2019" name="Int. J. Syst. Evol. Microbiol.">
        <title>The Global Catalogue of Microorganisms (GCM) 10K type strain sequencing project: providing services to taxonomists for standard genome sequencing and annotation.</title>
        <authorList>
            <consortium name="The Broad Institute Genomics Platform"/>
            <consortium name="The Broad Institute Genome Sequencing Center for Infectious Disease"/>
            <person name="Wu L."/>
            <person name="Ma J."/>
        </authorList>
    </citation>
    <scope>NUCLEOTIDE SEQUENCE [LARGE SCALE GENOMIC DNA]</scope>
    <source>
        <strain evidence="8">JCM 17979</strain>
    </source>
</reference>
<keyword evidence="8" id="KW-1185">Reference proteome</keyword>
<dbReference type="PROSITE" id="PS51085">
    <property type="entry name" value="2FE2S_FER_2"/>
    <property type="match status" value="1"/>
</dbReference>
<dbReference type="Proteomes" id="UP001500928">
    <property type="component" value="Unassembled WGS sequence"/>
</dbReference>
<dbReference type="InterPro" id="IPR051452">
    <property type="entry name" value="Diverse_Oxidoreductases"/>
</dbReference>
<keyword evidence="4" id="KW-0408">Iron</keyword>
<evidence type="ECO:0000256" key="5">
    <source>
        <dbReference type="ARBA" id="ARBA00023014"/>
    </source>
</evidence>
<dbReference type="InterPro" id="IPR036884">
    <property type="entry name" value="2Fe-2S-bd_dom_sf"/>
</dbReference>
<dbReference type="CDD" id="cd00207">
    <property type="entry name" value="fer2"/>
    <property type="match status" value="1"/>
</dbReference>
<dbReference type="Pfam" id="PF00111">
    <property type="entry name" value="Fer2"/>
    <property type="match status" value="1"/>
</dbReference>
<protein>
    <submittedName>
        <fullName evidence="7">(2Fe-2S)-binding protein</fullName>
    </submittedName>
</protein>
<keyword evidence="2" id="KW-0479">Metal-binding</keyword>
<dbReference type="InterPro" id="IPR006058">
    <property type="entry name" value="2Fe2S_fd_BS"/>
</dbReference>
<dbReference type="RefSeq" id="WP_345414139.1">
    <property type="nucleotide sequence ID" value="NZ_BAABHO010000014.1"/>
</dbReference>
<comment type="caution">
    <text evidence="7">The sequence shown here is derived from an EMBL/GenBank/DDBJ whole genome shotgun (WGS) entry which is preliminary data.</text>
</comment>
<dbReference type="SUPFAM" id="SSF54292">
    <property type="entry name" value="2Fe-2S ferredoxin-like"/>
    <property type="match status" value="1"/>
</dbReference>
<dbReference type="InterPro" id="IPR001041">
    <property type="entry name" value="2Fe-2S_ferredoxin-type"/>
</dbReference>
<dbReference type="EMBL" id="BAABHO010000014">
    <property type="protein sequence ID" value="GAA4787520.1"/>
    <property type="molecule type" value="Genomic_DNA"/>
</dbReference>
<evidence type="ECO:0000313" key="7">
    <source>
        <dbReference type="EMBL" id="GAA4787520.1"/>
    </source>
</evidence>